<dbReference type="EMBL" id="CP056775">
    <property type="protein sequence ID" value="QRR03185.1"/>
    <property type="molecule type" value="Genomic_DNA"/>
</dbReference>
<dbReference type="RefSeq" id="WP_204658880.1">
    <property type="nucleotide sequence ID" value="NZ_CP056775.1"/>
</dbReference>
<sequence length="108" mass="12220">MKKTVEHFLQGTTSEQNFFQELARRGIRIEQGQGDIYYQDGKGKPISSQKLGERYSAGGLSEQIRGNQVEQSSRQSYERIMAGSSPISKVAPHRCRLTWKTWGKTILG</sequence>
<evidence type="ECO:0000313" key="2">
    <source>
        <dbReference type="Proteomes" id="UP000612680"/>
    </source>
</evidence>
<name>A0ABX7IB30_9BACT</name>
<protein>
    <submittedName>
        <fullName evidence="1">Uncharacterized protein</fullName>
    </submittedName>
</protein>
<reference evidence="1 2" key="1">
    <citation type="submission" date="2020-06" db="EMBL/GenBank/DDBJ databases">
        <title>Dyadobacter sandarakinus sp. nov., isolated from the soil of the Arctic Yellow River Station.</title>
        <authorList>
            <person name="Zhang Y."/>
            <person name="Peng F."/>
        </authorList>
    </citation>
    <scope>NUCLEOTIDE SEQUENCE [LARGE SCALE GENOMIC DNA]</scope>
    <source>
        <strain evidence="1 2">Q3-56</strain>
    </source>
</reference>
<keyword evidence="2" id="KW-1185">Reference proteome</keyword>
<organism evidence="1 2">
    <name type="scientific">Dyadobacter sandarakinus</name>
    <dbReference type="NCBI Taxonomy" id="2747268"/>
    <lineage>
        <taxon>Bacteria</taxon>
        <taxon>Pseudomonadati</taxon>
        <taxon>Bacteroidota</taxon>
        <taxon>Cytophagia</taxon>
        <taxon>Cytophagales</taxon>
        <taxon>Spirosomataceae</taxon>
        <taxon>Dyadobacter</taxon>
    </lineage>
</organism>
<dbReference type="Proteomes" id="UP000612680">
    <property type="component" value="Chromosome"/>
</dbReference>
<evidence type="ECO:0000313" key="1">
    <source>
        <dbReference type="EMBL" id="QRR03185.1"/>
    </source>
</evidence>
<accession>A0ABX7IB30</accession>
<gene>
    <name evidence="1" type="ORF">HWI92_20845</name>
</gene>
<proteinExistence type="predicted"/>